<keyword evidence="2" id="KW-0812">Transmembrane</keyword>
<reference evidence="4" key="2">
    <citation type="submission" date="2014-05" db="EMBL/GenBank/DDBJ databases">
        <authorList>
            <person name="Aslett M.A."/>
            <person name="De Silva N."/>
        </authorList>
    </citation>
    <scope>NUCLEOTIDE SEQUENCE</scope>
    <source>
        <strain evidence="4">17X</strain>
    </source>
</reference>
<evidence type="ECO:0000313" key="4">
    <source>
        <dbReference type="EMBL" id="VTZ71633.1"/>
    </source>
</evidence>
<evidence type="ECO:0000313" key="3">
    <source>
        <dbReference type="EMBL" id="CDS44175.1"/>
    </source>
</evidence>
<evidence type="ECO:0000256" key="2">
    <source>
        <dbReference type="SAM" id="Phobius"/>
    </source>
</evidence>
<evidence type="ECO:0000256" key="1">
    <source>
        <dbReference type="SAM" id="MobiDB-lite"/>
    </source>
</evidence>
<reference evidence="4" key="4">
    <citation type="submission" date="2019-05" db="EMBL/GenBank/DDBJ databases">
        <authorList>
            <consortium name="Pathogen Informatics"/>
        </authorList>
    </citation>
    <scope>NUCLEOTIDE SEQUENCE</scope>
    <source>
        <strain evidence="4">17X</strain>
    </source>
</reference>
<proteinExistence type="predicted"/>
<reference evidence="3 5" key="1">
    <citation type="journal article" date="2014" name="BMC Biol.">
        <title>A comprehensive evaluation of rodent malaria parasite genomes and gene expression.</title>
        <authorList>
            <person name="Otto T.D."/>
            <person name="Bohme U."/>
            <person name="Jackson A.P."/>
            <person name="Hunt M."/>
            <person name="Franke-Fayard B."/>
            <person name="Hoeijmakers W.A."/>
            <person name="Religa A.A."/>
            <person name="Robertson L."/>
            <person name="Sanders M."/>
            <person name="Ogun S.A."/>
            <person name="Cunningham D."/>
            <person name="Erhart A."/>
            <person name="Billker O."/>
            <person name="Khan S.M."/>
            <person name="Stunnenberg H.G."/>
            <person name="Langhorne J."/>
            <person name="Holder A.A."/>
            <person name="Waters A.P."/>
            <person name="Newbold C.I."/>
            <person name="Pain A."/>
            <person name="Berriman M."/>
            <person name="Janse C.J."/>
        </authorList>
    </citation>
    <scope>NUCLEOTIDE SEQUENCE</scope>
    <source>
        <strain evidence="4 5">17X</strain>
        <strain evidence="3">YM</strain>
    </source>
</reference>
<feature type="region of interest" description="Disordered" evidence="1">
    <location>
        <begin position="246"/>
        <end position="284"/>
    </location>
</feature>
<dbReference type="VEuPathDB" id="PlasmoDB:PY17X_0200601"/>
<dbReference type="EMBL" id="LK023147">
    <property type="protein sequence ID" value="CDS44175.1"/>
    <property type="molecule type" value="Genomic_DNA"/>
</dbReference>
<evidence type="ECO:0000313" key="5">
    <source>
        <dbReference type="Proteomes" id="UP000072874"/>
    </source>
</evidence>
<dbReference type="Pfam" id="PF06022">
    <property type="entry name" value="Cir_Bir_Yir"/>
    <property type="match status" value="1"/>
</dbReference>
<dbReference type="KEGG" id="pyo:PY17X_0200601"/>
<sequence>MGNKVKEEDYFFKRRSTICGKFDTLRKLFPDDLTESGEYAFGGGPLKTYCPKSEKCNNNIDKIGSGCLWLFNQLYKDRIDFSNNANDNIIIITFIFGWLSYKLNQKTENGIDKLMDFFDKHMKNVDEYNKYIENNTENKTYADLINKNKELMDIDIKIMSKFYDAFNNMCKMYNNLSKAKNNGTEYLKYVNNFADNYNALFNETSGNLFKRVLPAVSNDYNYIKSTLNVEYVRKQFPELTTEKKTQISLSSDETQLDDSSSGTSPLNSKTGVSDYEPEISDSETKISDSETTLLSSLIIHKLIPIPFMFVVILILLGIAYKYSLFGFRKRGQKQYLRKKIKK</sequence>
<name>A0A077X5Q2_PLAYE</name>
<dbReference type="OMA" id="STICGKF"/>
<organism evidence="3">
    <name type="scientific">Plasmodium yoelii</name>
    <dbReference type="NCBI Taxonomy" id="5861"/>
    <lineage>
        <taxon>Eukaryota</taxon>
        <taxon>Sar</taxon>
        <taxon>Alveolata</taxon>
        <taxon>Apicomplexa</taxon>
        <taxon>Aconoidasida</taxon>
        <taxon>Haemosporida</taxon>
        <taxon>Plasmodiidae</taxon>
        <taxon>Plasmodium</taxon>
        <taxon>Plasmodium (Vinckeia)</taxon>
    </lineage>
</organism>
<accession>A0A077X5Q2</accession>
<dbReference type="InterPro" id="IPR006477">
    <property type="entry name" value="Yir_bir_cir"/>
</dbReference>
<dbReference type="VEuPathDB" id="PlasmoDB:Py17XNL_000202571"/>
<dbReference type="Proteomes" id="UP000072874">
    <property type="component" value="Chromosome 2"/>
</dbReference>
<dbReference type="AlphaFoldDB" id="A0A077X5Q2"/>
<feature type="transmembrane region" description="Helical" evidence="2">
    <location>
        <begin position="302"/>
        <end position="320"/>
    </location>
</feature>
<dbReference type="RefSeq" id="XP_022810959.1">
    <property type="nucleotide sequence ID" value="XM_022956185.1"/>
</dbReference>
<protein>
    <submittedName>
        <fullName evidence="3">YIR protein</fullName>
    </submittedName>
</protein>
<dbReference type="NCBIfam" id="TIGR01590">
    <property type="entry name" value="yir-bir-cir_Pla"/>
    <property type="match status" value="1"/>
</dbReference>
<dbReference type="EMBL" id="LM993656">
    <property type="protein sequence ID" value="VTZ71633.1"/>
    <property type="molecule type" value="Genomic_DNA"/>
</dbReference>
<dbReference type="VEuPathDB" id="PlasmoDB:PYYM_0024400"/>
<keyword evidence="2" id="KW-1133">Transmembrane helix</keyword>
<keyword evidence="2" id="KW-0472">Membrane</keyword>
<gene>
    <name evidence="4" type="ORF">PY17X_0200601</name>
    <name evidence="3" type="ORF">PYYM_0024400</name>
</gene>
<dbReference type="OrthoDB" id="373199at2759"/>
<reference evidence="3" key="3">
    <citation type="submission" date="2014-05" db="EMBL/GenBank/DDBJ databases">
        <authorList>
            <person name="Aslett A.Martin."/>
            <person name="De Silva Nishadi"/>
        </authorList>
    </citation>
    <scope>NUCLEOTIDE SEQUENCE</scope>
    <source>
        <strain evidence="3">YM</strain>
    </source>
</reference>
<dbReference type="GeneID" id="3792073"/>
<feature type="compositionally biased region" description="Polar residues" evidence="1">
    <location>
        <begin position="246"/>
        <end position="271"/>
    </location>
</feature>
<dbReference type="VEuPathDB" id="PlasmoDB:PY03566"/>